<dbReference type="InterPro" id="IPR050922">
    <property type="entry name" value="LytR/CpsA/Psr_CW_biosynth"/>
</dbReference>
<dbReference type="NCBIfam" id="TIGR00350">
    <property type="entry name" value="lytR_cpsA_psr"/>
    <property type="match status" value="1"/>
</dbReference>
<dbReference type="InterPro" id="IPR004474">
    <property type="entry name" value="LytR_CpsA_psr"/>
</dbReference>
<dbReference type="RefSeq" id="WP_344732064.1">
    <property type="nucleotide sequence ID" value="NZ_BAAAZH010000008.1"/>
</dbReference>
<name>A0ABP7XDH5_9ACTN</name>
<keyword evidence="4" id="KW-1185">Reference proteome</keyword>
<dbReference type="EMBL" id="BAAAZH010000008">
    <property type="protein sequence ID" value="GAA4112662.1"/>
    <property type="molecule type" value="Genomic_DNA"/>
</dbReference>
<dbReference type="PANTHER" id="PTHR33392">
    <property type="entry name" value="POLYISOPRENYL-TEICHOIC ACID--PEPTIDOGLYCAN TEICHOIC ACID TRANSFERASE TAGU"/>
    <property type="match status" value="1"/>
</dbReference>
<evidence type="ECO:0000313" key="4">
    <source>
        <dbReference type="Proteomes" id="UP001501495"/>
    </source>
</evidence>
<evidence type="ECO:0000256" key="1">
    <source>
        <dbReference type="ARBA" id="ARBA00006068"/>
    </source>
</evidence>
<comment type="caution">
    <text evidence="3">The sequence shown here is derived from an EMBL/GenBank/DDBJ whole genome shotgun (WGS) entry which is preliminary data.</text>
</comment>
<dbReference type="Gene3D" id="3.40.630.190">
    <property type="entry name" value="LCP protein"/>
    <property type="match status" value="1"/>
</dbReference>
<dbReference type="Pfam" id="PF03816">
    <property type="entry name" value="LytR_cpsA_psr"/>
    <property type="match status" value="1"/>
</dbReference>
<gene>
    <name evidence="3" type="ORF">GCM10022215_09210</name>
</gene>
<sequence>MSARRTRSVRRRGRRTAVRAGVLGGVLALTAAVVPNAAVSSTQVSLVRAQSAGAVDLSPNVLWILAVGSDARPGEEMTRTRGDALQLIGMDLRTHAATSIGIPRDSWVEIPGYGSNRINAALYFGGPKLLGQVVGDLVGIQPDYVFVTRFPFFEQMVDDIGGITVDNPRYFFDENLKPNGFQAGKIRLGGYSAMAFARSRHQLPAGDFDRSANQQRVIRGIQARIADQADRPGFIESGVATVMQHLYTDLGPAELFKIAQAVAQVDPRRITGCVVQGSIGNIGGASVVLPYVDMARRFGDEARDDATLPKGC</sequence>
<feature type="domain" description="Cell envelope-related transcriptional attenuator" evidence="2">
    <location>
        <begin position="81"/>
        <end position="225"/>
    </location>
</feature>
<proteinExistence type="inferred from homology"/>
<dbReference type="PANTHER" id="PTHR33392:SF6">
    <property type="entry name" value="POLYISOPRENYL-TEICHOIC ACID--PEPTIDOGLYCAN TEICHOIC ACID TRANSFERASE TAGU"/>
    <property type="match status" value="1"/>
</dbReference>
<reference evidence="4" key="1">
    <citation type="journal article" date="2019" name="Int. J. Syst. Evol. Microbiol.">
        <title>The Global Catalogue of Microorganisms (GCM) 10K type strain sequencing project: providing services to taxonomists for standard genome sequencing and annotation.</title>
        <authorList>
            <consortium name="The Broad Institute Genomics Platform"/>
            <consortium name="The Broad Institute Genome Sequencing Center for Infectious Disease"/>
            <person name="Wu L."/>
            <person name="Ma J."/>
        </authorList>
    </citation>
    <scope>NUCLEOTIDE SEQUENCE [LARGE SCALE GENOMIC DNA]</scope>
    <source>
        <strain evidence="4">JCM 16703</strain>
    </source>
</reference>
<organism evidence="3 4">
    <name type="scientific">Nocardioides fonticola</name>
    <dbReference type="NCBI Taxonomy" id="450363"/>
    <lineage>
        <taxon>Bacteria</taxon>
        <taxon>Bacillati</taxon>
        <taxon>Actinomycetota</taxon>
        <taxon>Actinomycetes</taxon>
        <taxon>Propionibacteriales</taxon>
        <taxon>Nocardioidaceae</taxon>
        <taxon>Nocardioides</taxon>
    </lineage>
</organism>
<protein>
    <recommendedName>
        <fullName evidence="2">Cell envelope-related transcriptional attenuator domain-containing protein</fullName>
    </recommendedName>
</protein>
<evidence type="ECO:0000313" key="3">
    <source>
        <dbReference type="EMBL" id="GAA4112662.1"/>
    </source>
</evidence>
<comment type="similarity">
    <text evidence="1">Belongs to the LytR/CpsA/Psr (LCP) family.</text>
</comment>
<dbReference type="Proteomes" id="UP001501495">
    <property type="component" value="Unassembled WGS sequence"/>
</dbReference>
<accession>A0ABP7XDH5</accession>
<evidence type="ECO:0000259" key="2">
    <source>
        <dbReference type="Pfam" id="PF03816"/>
    </source>
</evidence>